<dbReference type="GO" id="GO:0005912">
    <property type="term" value="C:adherens junction"/>
    <property type="evidence" value="ECO:0007669"/>
    <property type="project" value="UniProtKB-SubCell"/>
</dbReference>
<sequence length="864" mass="97458">MFRFLSKRFRRRTTGARPLNQQENEQEKLRQQKGSLHCKVILLDGTDMTLYMRKKSFGEELFSRVCDHIGLYVESDYFALQYTDTNSQLHWLDNTKELRKQVKIGPPYTFRFKVKFYCSDPNTLRDEYSRYLFFLQLKQDVLSGKLPCTEEVAATLASFSLQSEFGDCENDEHDLVFVSEFRFMPGQTEQLEQQILDEWRSLRPILPDDVAENKKESLKAALSMDSATAESNYLNKAKWLEMYGVDMHTVLGKDGNEYSLGLTPTGILVFEGKTKIGLFFWPKIKKLDLRGKKLILVVVEDDDDGHDEEHTFVFRLHTSKTSKHLWKCAIEHHAFFRLKSQPQFERGKTRQSFVRMGSRFRYSGRTQFQAIIQQQKTAQQESKRNFERRPSQRFSRRSVKSIHGANAAAIATGTSIPANSSTNFTITSPSIMNKTSMAINSPLVKSVVIGSKMMEQSNSQTSDKCHNANNNSKILTSTTTTTTTTTMTNNKSIAATSDTSIPSTSSSLAYEQTSPEQRLDSLIKSLSKADPIVNTSNNSVEQKTEIMVNISNDHHFNHSDFDDGDDEEEFGRRYSKRTNITNVVKNLNSNANHNSSNNNNGLILKQKMTNMDAMNNNVRLTSLDDSFESSRSNDDDNNNGDPTGGRVSSSENETIINEDDEEDMIPLINRPDENNITIIPVNSGADHVHNITGTALNNNRNDNRMMTTMTTTNHSSRQWKNINNNNNNNCDQQQQQSIIVHKATKSLDSGSIVAQSNLLKNSNSFTNNSNTNGGRNGGGGFCPKYPNGGSSGLSSGSTSSSQSNLQPSDDSSCRESLSPSPVLVETSFACANPITRSSKHYYAMNSIHLMYFILYKYLFNVFMF</sequence>
<dbReference type="SMART" id="SM01196">
    <property type="entry name" value="FERM_C"/>
    <property type="match status" value="1"/>
</dbReference>
<feature type="region of interest" description="Disordered" evidence="7">
    <location>
        <begin position="377"/>
        <end position="399"/>
    </location>
</feature>
<evidence type="ECO:0000256" key="6">
    <source>
        <dbReference type="ARBA" id="ARBA00043944"/>
    </source>
</evidence>
<dbReference type="FunFam" id="1.20.80.10:FF:000003">
    <property type="entry name" value="Tyrosine-protein phosphatase non-receptor type 4"/>
    <property type="match status" value="1"/>
</dbReference>
<dbReference type="PRINTS" id="PR00661">
    <property type="entry name" value="ERMFAMILY"/>
</dbReference>
<dbReference type="GO" id="GO:0008092">
    <property type="term" value="F:cytoskeletal protein binding"/>
    <property type="evidence" value="ECO:0007669"/>
    <property type="project" value="InterPro"/>
</dbReference>
<feature type="compositionally biased region" description="Low complexity" evidence="7">
    <location>
        <begin position="786"/>
        <end position="810"/>
    </location>
</feature>
<dbReference type="FunFam" id="2.30.29.30:FF:000002">
    <property type="entry name" value="Band 4.1-like protein 5 isoform 1"/>
    <property type="match status" value="1"/>
</dbReference>
<dbReference type="InterPro" id="IPR018979">
    <property type="entry name" value="FERM_N"/>
</dbReference>
<dbReference type="GO" id="GO:0009887">
    <property type="term" value="P:animal organ morphogenesis"/>
    <property type="evidence" value="ECO:0007669"/>
    <property type="project" value="UniProtKB-ARBA"/>
</dbReference>
<comment type="subcellular location">
    <subcellularLocation>
        <location evidence="2">Cell junction</location>
        <location evidence="2">Adherens junction</location>
    </subcellularLocation>
    <subcellularLocation>
        <location evidence="6">Cell projection</location>
        <location evidence="6">Rhabdomere</location>
    </subcellularLocation>
    <subcellularLocation>
        <location evidence="1">Cytoplasm</location>
    </subcellularLocation>
</comment>
<dbReference type="Pfam" id="PF09380">
    <property type="entry name" value="FERM_C"/>
    <property type="match status" value="1"/>
</dbReference>
<dbReference type="InterPro" id="IPR000798">
    <property type="entry name" value="Ez/rad/moesin-like"/>
</dbReference>
<reference evidence="9" key="1">
    <citation type="submission" date="2020-06" db="EMBL/GenBank/DDBJ databases">
        <authorList>
            <person name="Ji K."/>
            <person name="Li J."/>
        </authorList>
    </citation>
    <scope>NUCLEOTIDE SEQUENCE</scope>
    <source>
        <strain evidence="9">JKM2019</strain>
        <tissue evidence="9">Whole body</tissue>
    </source>
</reference>
<dbReference type="SUPFAM" id="SSF50729">
    <property type="entry name" value="PH domain-like"/>
    <property type="match status" value="1"/>
</dbReference>
<dbReference type="EMBL" id="SDOV01000001">
    <property type="protein sequence ID" value="KAH7646609.1"/>
    <property type="molecule type" value="Genomic_DNA"/>
</dbReference>
<dbReference type="Gene3D" id="3.10.20.90">
    <property type="entry name" value="Phosphatidylinositol 3-kinase Catalytic Subunit, Chain A, domain 1"/>
    <property type="match status" value="1"/>
</dbReference>
<dbReference type="SMART" id="SM00295">
    <property type="entry name" value="B41"/>
    <property type="match status" value="1"/>
</dbReference>
<organism evidence="9">
    <name type="scientific">Dermatophagoides farinae</name>
    <name type="common">American house dust mite</name>
    <dbReference type="NCBI Taxonomy" id="6954"/>
    <lineage>
        <taxon>Eukaryota</taxon>
        <taxon>Metazoa</taxon>
        <taxon>Ecdysozoa</taxon>
        <taxon>Arthropoda</taxon>
        <taxon>Chelicerata</taxon>
        <taxon>Arachnida</taxon>
        <taxon>Acari</taxon>
        <taxon>Acariformes</taxon>
        <taxon>Sarcoptiformes</taxon>
        <taxon>Astigmata</taxon>
        <taxon>Psoroptidia</taxon>
        <taxon>Analgoidea</taxon>
        <taxon>Pyroglyphidae</taxon>
        <taxon>Dermatophagoidinae</taxon>
        <taxon>Dermatophagoides</taxon>
    </lineage>
</organism>
<dbReference type="Proteomes" id="UP000828236">
    <property type="component" value="Unassembled WGS sequence"/>
</dbReference>
<dbReference type="PANTHER" id="PTHR23280:SF25">
    <property type="entry name" value="MOESIN_EZRIN_RADIXIN HOMOLOG 1"/>
    <property type="match status" value="1"/>
</dbReference>
<dbReference type="CDD" id="cd14473">
    <property type="entry name" value="FERM_B-lobe"/>
    <property type="match status" value="1"/>
</dbReference>
<dbReference type="InterPro" id="IPR014352">
    <property type="entry name" value="FERM/acyl-CoA-bd_prot_sf"/>
</dbReference>
<dbReference type="CDD" id="cd13186">
    <property type="entry name" value="FERM_C_NBL4_NBL5"/>
    <property type="match status" value="1"/>
</dbReference>
<dbReference type="InterPro" id="IPR000299">
    <property type="entry name" value="FERM_domain"/>
</dbReference>
<keyword evidence="4" id="KW-0963">Cytoplasm</keyword>
<evidence type="ECO:0000256" key="2">
    <source>
        <dbReference type="ARBA" id="ARBA00004536"/>
    </source>
</evidence>
<dbReference type="SUPFAM" id="SSF54236">
    <property type="entry name" value="Ubiquitin-like"/>
    <property type="match status" value="1"/>
</dbReference>
<dbReference type="Pfam" id="PF00373">
    <property type="entry name" value="FERM_M"/>
    <property type="match status" value="1"/>
</dbReference>
<evidence type="ECO:0000256" key="1">
    <source>
        <dbReference type="ARBA" id="ARBA00004496"/>
    </source>
</evidence>
<dbReference type="PRINTS" id="PR00935">
    <property type="entry name" value="BAND41"/>
</dbReference>
<dbReference type="InterPro" id="IPR014847">
    <property type="entry name" value="FA"/>
</dbReference>
<feature type="compositionally biased region" description="Low complexity" evidence="7">
    <location>
        <begin position="761"/>
        <end position="773"/>
    </location>
</feature>
<evidence type="ECO:0000256" key="3">
    <source>
        <dbReference type="ARBA" id="ARBA00022025"/>
    </source>
</evidence>
<protein>
    <recommendedName>
        <fullName evidence="3">Moesin/ezrin/radixin homolog 1</fullName>
    </recommendedName>
</protein>
<dbReference type="Gene3D" id="2.30.29.30">
    <property type="entry name" value="Pleckstrin-homology domain (PH domain)/Phosphotyrosine-binding domain (PTB)"/>
    <property type="match status" value="1"/>
</dbReference>
<comment type="caution">
    <text evidence="9">The sequence shown here is derived from an EMBL/GenBank/DDBJ whole genome shotgun (WGS) entry which is preliminary data.</text>
</comment>
<dbReference type="FunFam" id="3.10.20.90:FF:000024">
    <property type="entry name" value="Erythrocyte membrane protein band 4.1-like 5"/>
    <property type="match status" value="1"/>
</dbReference>
<dbReference type="Pfam" id="PF09379">
    <property type="entry name" value="FERM_N"/>
    <property type="match status" value="1"/>
</dbReference>
<dbReference type="GO" id="GO:0005737">
    <property type="term" value="C:cytoplasm"/>
    <property type="evidence" value="ECO:0007669"/>
    <property type="project" value="UniProtKB-SubCell"/>
</dbReference>
<dbReference type="AlphaFoldDB" id="A0A9D4PAS5"/>
<dbReference type="InterPro" id="IPR019749">
    <property type="entry name" value="Band_41_domain"/>
</dbReference>
<evidence type="ECO:0000256" key="5">
    <source>
        <dbReference type="ARBA" id="ARBA00022949"/>
    </source>
</evidence>
<dbReference type="SMART" id="SM01195">
    <property type="entry name" value="FA"/>
    <property type="match status" value="1"/>
</dbReference>
<evidence type="ECO:0000313" key="9">
    <source>
        <dbReference type="EMBL" id="KAH7646609.1"/>
    </source>
</evidence>
<dbReference type="InterPro" id="IPR018980">
    <property type="entry name" value="FERM_PH-like_C"/>
</dbReference>
<evidence type="ECO:0000259" key="8">
    <source>
        <dbReference type="PROSITE" id="PS50057"/>
    </source>
</evidence>
<dbReference type="InterPro" id="IPR029071">
    <property type="entry name" value="Ubiquitin-like_domsf"/>
</dbReference>
<reference evidence="9" key="2">
    <citation type="journal article" date="2021" name="World Allergy Organ. J.">
        <title>Chromosome-level assembly of Dermatophagoides farinae genome and transcriptome reveals two novel allergens Der f 37 and Der f 39.</title>
        <authorList>
            <person name="Chen J."/>
            <person name="Cai Z."/>
            <person name="Fan D."/>
            <person name="Hu J."/>
            <person name="Hou Y."/>
            <person name="He Y."/>
            <person name="Zhang Z."/>
            <person name="Zhao Z."/>
            <person name="Gao P."/>
            <person name="Hu W."/>
            <person name="Sun J."/>
            <person name="Li J."/>
            <person name="Ji K."/>
        </authorList>
    </citation>
    <scope>NUCLEOTIDE SEQUENCE</scope>
    <source>
        <strain evidence="9">JKM2019</strain>
    </source>
</reference>
<name>A0A9D4PAS5_DERFA</name>
<feature type="region of interest" description="Disordered" evidence="7">
    <location>
        <begin position="761"/>
        <end position="818"/>
    </location>
</feature>
<dbReference type="InterPro" id="IPR019748">
    <property type="entry name" value="FERM_central"/>
</dbReference>
<accession>A0A9D4PAS5</accession>
<dbReference type="PROSITE" id="PS50057">
    <property type="entry name" value="FERM_3"/>
    <property type="match status" value="1"/>
</dbReference>
<evidence type="ECO:0000256" key="7">
    <source>
        <dbReference type="SAM" id="MobiDB-lite"/>
    </source>
</evidence>
<dbReference type="InterPro" id="IPR019747">
    <property type="entry name" value="FERM_CS"/>
</dbReference>
<dbReference type="PANTHER" id="PTHR23280">
    <property type="entry name" value="4.1 G PROTEIN"/>
    <property type="match status" value="1"/>
</dbReference>
<dbReference type="GO" id="GO:0005856">
    <property type="term" value="C:cytoskeleton"/>
    <property type="evidence" value="ECO:0007669"/>
    <property type="project" value="TreeGrafter"/>
</dbReference>
<dbReference type="PROSITE" id="PS00660">
    <property type="entry name" value="FERM_1"/>
    <property type="match status" value="1"/>
</dbReference>
<keyword evidence="5" id="KW-0965">Cell junction</keyword>
<dbReference type="GO" id="GO:0031032">
    <property type="term" value="P:actomyosin structure organization"/>
    <property type="evidence" value="ECO:0007669"/>
    <property type="project" value="TreeGrafter"/>
</dbReference>
<feature type="domain" description="FERM" evidence="8">
    <location>
        <begin position="36"/>
        <end position="340"/>
    </location>
</feature>
<feature type="compositionally biased region" description="Basic and acidic residues" evidence="7">
    <location>
        <begin position="381"/>
        <end position="390"/>
    </location>
</feature>
<dbReference type="SUPFAM" id="SSF47031">
    <property type="entry name" value="Second domain of FERM"/>
    <property type="match status" value="1"/>
</dbReference>
<dbReference type="Pfam" id="PF08736">
    <property type="entry name" value="FA"/>
    <property type="match status" value="1"/>
</dbReference>
<proteinExistence type="predicted"/>
<dbReference type="InterPro" id="IPR035963">
    <property type="entry name" value="FERM_2"/>
</dbReference>
<gene>
    <name evidence="9" type="ORF">HUG17_2147</name>
</gene>
<dbReference type="CDD" id="cd17108">
    <property type="entry name" value="FERM_F1_EPB41L5_like"/>
    <property type="match status" value="1"/>
</dbReference>
<dbReference type="GO" id="GO:0048731">
    <property type="term" value="P:system development"/>
    <property type="evidence" value="ECO:0007669"/>
    <property type="project" value="UniProtKB-ARBA"/>
</dbReference>
<dbReference type="InterPro" id="IPR011993">
    <property type="entry name" value="PH-like_dom_sf"/>
</dbReference>
<feature type="region of interest" description="Disordered" evidence="7">
    <location>
        <begin position="625"/>
        <end position="665"/>
    </location>
</feature>
<evidence type="ECO:0000256" key="4">
    <source>
        <dbReference type="ARBA" id="ARBA00022490"/>
    </source>
</evidence>
<dbReference type="Gene3D" id="1.20.80.10">
    <property type="match status" value="1"/>
</dbReference>
<dbReference type="GO" id="GO:0005886">
    <property type="term" value="C:plasma membrane"/>
    <property type="evidence" value="ECO:0007669"/>
    <property type="project" value="UniProtKB-ARBA"/>
</dbReference>